<evidence type="ECO:0000313" key="1">
    <source>
        <dbReference type="EMBL" id="VXB23227.1"/>
    </source>
</evidence>
<organism evidence="1 2">
    <name type="scientific">Bacillus altitudinis</name>
    <dbReference type="NCBI Taxonomy" id="293387"/>
    <lineage>
        <taxon>Bacteria</taxon>
        <taxon>Bacillati</taxon>
        <taxon>Bacillota</taxon>
        <taxon>Bacilli</taxon>
        <taxon>Bacillales</taxon>
        <taxon>Bacillaceae</taxon>
        <taxon>Bacillus</taxon>
    </lineage>
</organism>
<sequence>MLGSLHSENSEKTKEIESKLFRDFFTLFLKSESHLLSRPLN</sequence>
<accession>A0A653P1T8</accession>
<reference evidence="1 2" key="1">
    <citation type="submission" date="2019-10" db="EMBL/GenBank/DDBJ databases">
        <authorList>
            <person name="Karimi E."/>
        </authorList>
    </citation>
    <scope>NUCLEOTIDE SEQUENCE [LARGE SCALE GENOMIC DNA]</scope>
    <source>
        <strain evidence="1">Bacillus sp. 348</strain>
    </source>
</reference>
<dbReference type="EMBL" id="CABWLH010000009">
    <property type="protein sequence ID" value="VXB23227.1"/>
    <property type="molecule type" value="Genomic_DNA"/>
</dbReference>
<evidence type="ECO:0000313" key="2">
    <source>
        <dbReference type="Proteomes" id="UP000433089"/>
    </source>
</evidence>
<gene>
    <name evidence="1" type="ORF">BACI348_40247</name>
</gene>
<protein>
    <submittedName>
        <fullName evidence="1">Uncharacterized protein</fullName>
    </submittedName>
</protein>
<dbReference type="AlphaFoldDB" id="A0A653P1T8"/>
<name>A0A653P1T8_BACAB</name>
<dbReference type="Proteomes" id="UP000433089">
    <property type="component" value="Unassembled WGS sequence"/>
</dbReference>
<proteinExistence type="predicted"/>